<evidence type="ECO:0000256" key="4">
    <source>
        <dbReference type="ARBA" id="ARBA00022679"/>
    </source>
</evidence>
<evidence type="ECO:0000256" key="2">
    <source>
        <dbReference type="ARBA" id="ARBA00012534"/>
    </source>
</evidence>
<feature type="domain" description="CheR-type methyltransferase" evidence="6">
    <location>
        <begin position="1"/>
        <end position="247"/>
    </location>
</feature>
<dbReference type="InterPro" id="IPR022641">
    <property type="entry name" value="CheR_N"/>
</dbReference>
<evidence type="ECO:0000256" key="5">
    <source>
        <dbReference type="ARBA" id="ARBA00022691"/>
    </source>
</evidence>
<keyword evidence="5" id="KW-0949">S-adenosyl-L-methionine</keyword>
<evidence type="ECO:0000256" key="1">
    <source>
        <dbReference type="ARBA" id="ARBA00001541"/>
    </source>
</evidence>
<dbReference type="InterPro" id="IPR029063">
    <property type="entry name" value="SAM-dependent_MTases_sf"/>
</dbReference>
<protein>
    <recommendedName>
        <fullName evidence="2">protein-glutamate O-methyltransferase</fullName>
        <ecNumber evidence="2">2.1.1.80</ecNumber>
    </recommendedName>
</protein>
<reference evidence="7 8" key="1">
    <citation type="submission" date="2019-02" db="EMBL/GenBank/DDBJ databases">
        <title>Deep-cultivation of Planctomycetes and their phenomic and genomic characterization uncovers novel biology.</title>
        <authorList>
            <person name="Wiegand S."/>
            <person name="Jogler M."/>
            <person name="Boedeker C."/>
            <person name="Pinto D."/>
            <person name="Vollmers J."/>
            <person name="Rivas-Marin E."/>
            <person name="Kohn T."/>
            <person name="Peeters S.H."/>
            <person name="Heuer A."/>
            <person name="Rast P."/>
            <person name="Oberbeckmann S."/>
            <person name="Bunk B."/>
            <person name="Jeske O."/>
            <person name="Meyerdierks A."/>
            <person name="Storesund J.E."/>
            <person name="Kallscheuer N."/>
            <person name="Luecker S."/>
            <person name="Lage O.M."/>
            <person name="Pohl T."/>
            <person name="Merkel B.J."/>
            <person name="Hornburger P."/>
            <person name="Mueller R.-W."/>
            <person name="Bruemmer F."/>
            <person name="Labrenz M."/>
            <person name="Spormann A.M."/>
            <person name="Op den Camp H."/>
            <person name="Overmann J."/>
            <person name="Amann R."/>
            <person name="Jetten M.S.M."/>
            <person name="Mascher T."/>
            <person name="Medema M.H."/>
            <person name="Devos D.P."/>
            <person name="Kaster A.-K."/>
            <person name="Ovreas L."/>
            <person name="Rohde M."/>
            <person name="Galperin M.Y."/>
            <person name="Jogler C."/>
        </authorList>
    </citation>
    <scope>NUCLEOTIDE SEQUENCE [LARGE SCALE GENOMIC DNA]</scope>
    <source>
        <strain evidence="7 8">Poly30</strain>
    </source>
</reference>
<sequence length="269" mass="30631">MHDQDLHFLIELVRSSTGIQLDVSKSYLLQSRLNPLLRVEGMKDLHELCNALRGSGARRLLPQVIDAMTTNETSFFRDSAPFQQLAREVFPGLLDARRQLRKLRIWSAACSSGQEAVSLAILMAEHFPELRNWDVRILATDVSPAMVARCRAATFTENEMGRGMPPELRQRYFDRTESGWQAKREIRDLLHVREVNLIQPLVGVETQDLVLLRNVLIYFDEPTREKIFQGITRVLAPDGFLLLGTAEKPRSDGYERAFGPNANVFRKAA</sequence>
<dbReference type="Pfam" id="PF03705">
    <property type="entry name" value="CheR_N"/>
    <property type="match status" value="1"/>
</dbReference>
<dbReference type="Gene3D" id="3.40.50.150">
    <property type="entry name" value="Vaccinia Virus protein VP39"/>
    <property type="match status" value="1"/>
</dbReference>
<dbReference type="InterPro" id="IPR050903">
    <property type="entry name" value="Bact_Chemotaxis_MeTrfase"/>
</dbReference>
<evidence type="ECO:0000313" key="8">
    <source>
        <dbReference type="Proteomes" id="UP000320390"/>
    </source>
</evidence>
<dbReference type="EC" id="2.1.1.80" evidence="2"/>
<dbReference type="EMBL" id="CP036434">
    <property type="protein sequence ID" value="QDV09946.1"/>
    <property type="molecule type" value="Genomic_DNA"/>
</dbReference>
<proteinExistence type="predicted"/>
<keyword evidence="4 7" id="KW-0808">Transferase</keyword>
<dbReference type="RefSeq" id="WP_145205249.1">
    <property type="nucleotide sequence ID" value="NZ_CP036434.1"/>
</dbReference>
<evidence type="ECO:0000259" key="6">
    <source>
        <dbReference type="PROSITE" id="PS50123"/>
    </source>
</evidence>
<dbReference type="Gene3D" id="1.10.155.10">
    <property type="entry name" value="Chemotaxis receptor methyltransferase CheR, N-terminal domain"/>
    <property type="match status" value="1"/>
</dbReference>
<keyword evidence="8" id="KW-1185">Reference proteome</keyword>
<gene>
    <name evidence="7" type="primary">cheR2_2</name>
    <name evidence="7" type="ORF">Poly30_55070</name>
</gene>
<dbReference type="SMART" id="SM00138">
    <property type="entry name" value="MeTrc"/>
    <property type="match status" value="1"/>
</dbReference>
<dbReference type="InterPro" id="IPR022642">
    <property type="entry name" value="CheR_C"/>
</dbReference>
<evidence type="ECO:0000256" key="3">
    <source>
        <dbReference type="ARBA" id="ARBA00022603"/>
    </source>
</evidence>
<dbReference type="AlphaFoldDB" id="A0A518F0T0"/>
<dbReference type="Pfam" id="PF01739">
    <property type="entry name" value="CheR"/>
    <property type="match status" value="1"/>
</dbReference>
<dbReference type="GO" id="GO:0008983">
    <property type="term" value="F:protein-glutamate O-methyltransferase activity"/>
    <property type="evidence" value="ECO:0007669"/>
    <property type="project" value="UniProtKB-EC"/>
</dbReference>
<dbReference type="SUPFAM" id="SSF53335">
    <property type="entry name" value="S-adenosyl-L-methionine-dependent methyltransferases"/>
    <property type="match status" value="1"/>
</dbReference>
<dbReference type="PANTHER" id="PTHR24422">
    <property type="entry name" value="CHEMOTAXIS PROTEIN METHYLTRANSFERASE"/>
    <property type="match status" value="1"/>
</dbReference>
<dbReference type="InterPro" id="IPR036804">
    <property type="entry name" value="CheR_N_sf"/>
</dbReference>
<dbReference type="InterPro" id="IPR000780">
    <property type="entry name" value="CheR_MeTrfase"/>
</dbReference>
<dbReference type="PANTHER" id="PTHR24422:SF21">
    <property type="entry name" value="CHEMOTAXIS PROTEIN METHYLTRANSFERASE 1"/>
    <property type="match status" value="1"/>
</dbReference>
<dbReference type="PRINTS" id="PR00996">
    <property type="entry name" value="CHERMTFRASE"/>
</dbReference>
<keyword evidence="3 7" id="KW-0489">Methyltransferase</keyword>
<accession>A0A518F0T0</accession>
<dbReference type="SUPFAM" id="SSF47757">
    <property type="entry name" value="Chemotaxis receptor methyltransferase CheR, N-terminal domain"/>
    <property type="match status" value="1"/>
</dbReference>
<organism evidence="7 8">
    <name type="scientific">Saltatorellus ferox</name>
    <dbReference type="NCBI Taxonomy" id="2528018"/>
    <lineage>
        <taxon>Bacteria</taxon>
        <taxon>Pseudomonadati</taxon>
        <taxon>Planctomycetota</taxon>
        <taxon>Planctomycetia</taxon>
        <taxon>Planctomycetia incertae sedis</taxon>
        <taxon>Saltatorellus</taxon>
    </lineage>
</organism>
<dbReference type="GO" id="GO:0032259">
    <property type="term" value="P:methylation"/>
    <property type="evidence" value="ECO:0007669"/>
    <property type="project" value="UniProtKB-KW"/>
</dbReference>
<dbReference type="Proteomes" id="UP000320390">
    <property type="component" value="Chromosome"/>
</dbReference>
<evidence type="ECO:0000313" key="7">
    <source>
        <dbReference type="EMBL" id="QDV09946.1"/>
    </source>
</evidence>
<dbReference type="OrthoDB" id="288469at2"/>
<comment type="catalytic activity">
    <reaction evidence="1">
        <text>L-glutamyl-[protein] + S-adenosyl-L-methionine = [protein]-L-glutamate 5-O-methyl ester + S-adenosyl-L-homocysteine</text>
        <dbReference type="Rhea" id="RHEA:24452"/>
        <dbReference type="Rhea" id="RHEA-COMP:10208"/>
        <dbReference type="Rhea" id="RHEA-COMP:10311"/>
        <dbReference type="ChEBI" id="CHEBI:29973"/>
        <dbReference type="ChEBI" id="CHEBI:57856"/>
        <dbReference type="ChEBI" id="CHEBI:59789"/>
        <dbReference type="ChEBI" id="CHEBI:82795"/>
        <dbReference type="EC" id="2.1.1.80"/>
    </reaction>
</comment>
<name>A0A518F0T0_9BACT</name>
<dbReference type="PROSITE" id="PS50123">
    <property type="entry name" value="CHER"/>
    <property type="match status" value="1"/>
</dbReference>